<dbReference type="Proteomes" id="UP000739069">
    <property type="component" value="Unassembled WGS sequence"/>
</dbReference>
<dbReference type="SUPFAM" id="SSF55729">
    <property type="entry name" value="Acyl-CoA N-acyltransferases (Nat)"/>
    <property type="match status" value="1"/>
</dbReference>
<keyword evidence="1 4" id="KW-0808">Transferase</keyword>
<reference evidence="6" key="1">
    <citation type="submission" date="2021-02" db="EMBL/GenBank/DDBJ databases">
        <title>Infant gut strain persistence is associated with maternal origin, phylogeny, and functional potential including surface adhesion and iron acquisition.</title>
        <authorList>
            <person name="Lou Y.C."/>
        </authorList>
    </citation>
    <scope>NUCLEOTIDE SEQUENCE</scope>
    <source>
        <strain evidence="6">L1_008_092G1_dasL1_008_092G1_concoct_16</strain>
    </source>
</reference>
<feature type="binding site" evidence="4">
    <location>
        <begin position="96"/>
        <end position="98"/>
    </location>
    <ligand>
        <name>acetyl-CoA</name>
        <dbReference type="ChEBI" id="CHEBI:57288"/>
        <label>1</label>
    </ligand>
</feature>
<dbReference type="CDD" id="cd04301">
    <property type="entry name" value="NAT_SF"/>
    <property type="match status" value="1"/>
</dbReference>
<gene>
    <name evidence="4 6" type="primary">mshD</name>
    <name evidence="6" type="ORF">KH265_06000</name>
</gene>
<dbReference type="AlphaFoldDB" id="A0A943T8A2"/>
<evidence type="ECO:0000259" key="5">
    <source>
        <dbReference type="PROSITE" id="PS51186"/>
    </source>
</evidence>
<keyword evidence="3 4" id="KW-0012">Acyltransferase</keyword>
<dbReference type="Pfam" id="PF00583">
    <property type="entry name" value="Acetyltransf_1"/>
    <property type="match status" value="2"/>
</dbReference>
<dbReference type="PANTHER" id="PTHR43617:SF31">
    <property type="entry name" value="MYCOTHIOL ACETYLTRANSFERASE"/>
    <property type="match status" value="1"/>
</dbReference>
<accession>A0A943T8A2</accession>
<comment type="subunit">
    <text evidence="4">Monomer.</text>
</comment>
<dbReference type="PIRSF" id="PIRSF021524">
    <property type="entry name" value="MSH_acetyltransferase"/>
    <property type="match status" value="1"/>
</dbReference>
<protein>
    <recommendedName>
        <fullName evidence="4">Mycothiol acetyltransferase</fullName>
        <shortName evidence="4">MSH acetyltransferase</shortName>
        <ecNumber evidence="4">2.3.1.189</ecNumber>
    </recommendedName>
    <alternativeName>
        <fullName evidence="4">Mycothiol synthase</fullName>
    </alternativeName>
</protein>
<proteinExistence type="inferred from homology"/>
<evidence type="ECO:0000256" key="3">
    <source>
        <dbReference type="ARBA" id="ARBA00023315"/>
    </source>
</evidence>
<sequence length="345" mass="37204">MMAPSQTLPPSPDLVYTEPALTAELLDRFDAFAREVASYDGVSAFSEQTRIELTKALRESTLTPPRFFVAEDNGTLAAVFVALTPASDEDGGVIEAAVAPTYRGRGAGSAFFEYAVRQLGEEAVRYRLWVHGSANDTGIETPAHAFATLHGFSPVRVLYKMVLPLDEATRKDLVARSDARALPKNLRMRTYTNADEFPWLRVNAAAFAHHPEQGKLTLADLRERTGSGWFRPEGFFIASEKGDDASIAAFTWTKIPTGQVSGELSPAGEIYVVGVNPGSQGGGLGRTLTQRALAYLASATDESGEPLHAIELYVDADNTAAYSLYTSLGFSVATVDRMYAPGQPA</sequence>
<evidence type="ECO:0000256" key="4">
    <source>
        <dbReference type="HAMAP-Rule" id="MF_01698"/>
    </source>
</evidence>
<comment type="similarity">
    <text evidence="4">Belongs to the acetyltransferase family. MshD subfamily.</text>
</comment>
<dbReference type="EMBL" id="JAGZXI010000007">
    <property type="protein sequence ID" value="MBS6635196.1"/>
    <property type="molecule type" value="Genomic_DNA"/>
</dbReference>
<evidence type="ECO:0000313" key="6">
    <source>
        <dbReference type="EMBL" id="MBS6635196.1"/>
    </source>
</evidence>
<dbReference type="Gene3D" id="3.40.630.30">
    <property type="match status" value="1"/>
</dbReference>
<dbReference type="GO" id="GO:0035447">
    <property type="term" value="F:mycothiol synthase activity"/>
    <property type="evidence" value="ECO:0007669"/>
    <property type="project" value="UniProtKB-UniRule"/>
</dbReference>
<evidence type="ECO:0000313" key="7">
    <source>
        <dbReference type="Proteomes" id="UP000739069"/>
    </source>
</evidence>
<feature type="binding site" evidence="4">
    <location>
        <position position="212"/>
    </location>
    <ligand>
        <name>1D-myo-inositol 2-(L-cysteinylamino)-2-deoxy-alpha-D-glucopyranoside</name>
        <dbReference type="ChEBI" id="CHEBI:58887"/>
    </ligand>
</feature>
<feature type="binding site" evidence="4">
    <location>
        <position position="47"/>
    </location>
    <ligand>
        <name>1D-myo-inositol 2-(L-cysteinylamino)-2-deoxy-alpha-D-glucopyranoside</name>
        <dbReference type="ChEBI" id="CHEBI:58887"/>
    </ligand>
</feature>
<comment type="catalytic activity">
    <reaction evidence="4">
        <text>1D-myo-inositol 2-(L-cysteinylamino)-2-deoxy-alpha-D-glucopyranoside + acetyl-CoA = mycothiol + CoA + H(+)</text>
        <dbReference type="Rhea" id="RHEA:26172"/>
        <dbReference type="ChEBI" id="CHEBI:15378"/>
        <dbReference type="ChEBI" id="CHEBI:16768"/>
        <dbReference type="ChEBI" id="CHEBI:57287"/>
        <dbReference type="ChEBI" id="CHEBI:57288"/>
        <dbReference type="ChEBI" id="CHEBI:58887"/>
        <dbReference type="EC" id="2.3.1.189"/>
    </reaction>
</comment>
<evidence type="ECO:0000256" key="1">
    <source>
        <dbReference type="ARBA" id="ARBA00022679"/>
    </source>
</evidence>
<name>A0A943T8A2_9MICC</name>
<dbReference type="GO" id="GO:0010125">
    <property type="term" value="P:mycothiol biosynthetic process"/>
    <property type="evidence" value="ECO:0007669"/>
    <property type="project" value="UniProtKB-UniRule"/>
</dbReference>
<feature type="domain" description="N-acetyltransferase" evidence="5">
    <location>
        <begin position="186"/>
        <end position="345"/>
    </location>
</feature>
<feature type="binding site" evidence="4">
    <location>
        <position position="313"/>
    </location>
    <ligand>
        <name>1D-myo-inositol 2-(L-cysteinylamino)-2-deoxy-alpha-D-glucopyranoside</name>
        <dbReference type="ChEBI" id="CHEBI:58887"/>
    </ligand>
</feature>
<dbReference type="InterPro" id="IPR016181">
    <property type="entry name" value="Acyl_CoA_acyltransferase"/>
</dbReference>
<dbReference type="RefSeq" id="WP_303952922.1">
    <property type="nucleotide sequence ID" value="NZ_JAGZXI010000007.1"/>
</dbReference>
<comment type="function">
    <text evidence="4">Catalyzes the transfer of acetyl from acetyl-CoA to desacetylmycothiol (Cys-GlcN-Ins) to form mycothiol.</text>
</comment>
<dbReference type="HAMAP" id="MF_01698">
    <property type="entry name" value="MshD"/>
    <property type="match status" value="1"/>
</dbReference>
<feature type="binding site" evidence="4">
    <location>
        <begin position="280"/>
        <end position="286"/>
    </location>
    <ligand>
        <name>acetyl-CoA</name>
        <dbReference type="ChEBI" id="CHEBI:57288"/>
        <label>2</label>
    </ligand>
</feature>
<keyword evidence="2 4" id="KW-0677">Repeat</keyword>
<dbReference type="PANTHER" id="PTHR43617">
    <property type="entry name" value="L-AMINO ACID N-ACETYLTRANSFERASE"/>
    <property type="match status" value="1"/>
</dbReference>
<dbReference type="GO" id="GO:0008999">
    <property type="term" value="F:protein-N-terminal-alanine acetyltransferase activity"/>
    <property type="evidence" value="ECO:0007669"/>
    <property type="project" value="TreeGrafter"/>
</dbReference>
<dbReference type="PROSITE" id="PS51186">
    <property type="entry name" value="GNAT"/>
    <property type="match status" value="2"/>
</dbReference>
<dbReference type="InterPro" id="IPR050276">
    <property type="entry name" value="MshD_Acetyltransferase"/>
</dbReference>
<evidence type="ECO:0000256" key="2">
    <source>
        <dbReference type="ARBA" id="ARBA00022737"/>
    </source>
</evidence>
<dbReference type="InterPro" id="IPR000182">
    <property type="entry name" value="GNAT_dom"/>
</dbReference>
<organism evidence="6 7">
    <name type="scientific">Rothia mucilaginosa</name>
    <dbReference type="NCBI Taxonomy" id="43675"/>
    <lineage>
        <taxon>Bacteria</taxon>
        <taxon>Bacillati</taxon>
        <taxon>Actinomycetota</taxon>
        <taxon>Actinomycetes</taxon>
        <taxon>Micrococcales</taxon>
        <taxon>Micrococcaceae</taxon>
        <taxon>Rothia</taxon>
    </lineage>
</organism>
<feature type="binding site" evidence="4">
    <location>
        <position position="269"/>
    </location>
    <ligand>
        <name>1D-myo-inositol 2-(L-cysteinylamino)-2-deoxy-alpha-D-glucopyranoside</name>
        <dbReference type="ChEBI" id="CHEBI:58887"/>
    </ligand>
</feature>
<feature type="domain" description="N-acetyltransferase" evidence="5">
    <location>
        <begin position="16"/>
        <end position="166"/>
    </location>
</feature>
<comment type="caution">
    <text evidence="4">Lacks conserved residue(s) required for the propagation of feature annotation.</text>
</comment>
<comment type="caution">
    <text evidence="6">The sequence shown here is derived from an EMBL/GenBank/DDBJ whole genome shotgun (WGS) entry which is preliminary data.</text>
</comment>
<dbReference type="NCBIfam" id="TIGR03448">
    <property type="entry name" value="mycothiol_MshD"/>
    <property type="match status" value="1"/>
</dbReference>
<dbReference type="EC" id="2.3.1.189" evidence="4"/>
<feature type="binding site" evidence="4">
    <location>
        <position position="254"/>
    </location>
    <ligand>
        <name>1D-myo-inositol 2-(L-cysteinylamino)-2-deoxy-alpha-D-glucopyranoside</name>
        <dbReference type="ChEBI" id="CHEBI:58887"/>
    </ligand>
</feature>
<feature type="binding site" evidence="4">
    <location>
        <begin position="273"/>
        <end position="275"/>
    </location>
    <ligand>
        <name>acetyl-CoA</name>
        <dbReference type="ChEBI" id="CHEBI:57288"/>
        <label>2</label>
    </ligand>
</feature>
<dbReference type="InterPro" id="IPR017813">
    <property type="entry name" value="Mycothiol_AcTrfase"/>
</dbReference>